<proteinExistence type="predicted"/>
<reference evidence="1 2" key="1">
    <citation type="submission" date="2014-08" db="EMBL/GenBank/DDBJ databases">
        <title>Complete genome sequence of Corynebacterium deserti GIMN1.010 (=DSM 45689), isolated from desert sand in western China.</title>
        <authorList>
            <person name="Ruckert C."/>
            <person name="Albersmeier A."/>
            <person name="Kalinowski J."/>
        </authorList>
    </citation>
    <scope>NUCLEOTIDE SEQUENCE [LARGE SCALE GENOMIC DNA]</scope>
    <source>
        <strain evidence="1 2">GIMN1.010</strain>
    </source>
</reference>
<dbReference type="PATRIC" id="fig|931089.4.peg.2848"/>
<dbReference type="AlphaFoldDB" id="A0A0M4CS78"/>
<dbReference type="RefSeq" id="WP_053546003.1">
    <property type="nucleotide sequence ID" value="NZ_CP009220.1"/>
</dbReference>
<sequence length="124" mass="13743">MSEENIVEDQNISEGVDPIETVEEVAGEPVIEEPDHAATVETLQQRLLTALVKADGRMQDPTDFPFNAEHLDNEESLAEAITKLLEAKPHLKKRTNHVTEDIGAGVRGDKPNDFDLLSVIRSMQ</sequence>
<evidence type="ECO:0000313" key="1">
    <source>
        <dbReference type="EMBL" id="ALC07142.1"/>
    </source>
</evidence>
<dbReference type="OrthoDB" id="3831049at2"/>
<name>A0A0M4CS78_9CORY</name>
<protein>
    <submittedName>
        <fullName evidence="1">Uncharacterized protein</fullName>
    </submittedName>
</protein>
<gene>
    <name evidence="1" type="ORF">CDES_14085</name>
</gene>
<dbReference type="Proteomes" id="UP000068067">
    <property type="component" value="Chromosome"/>
</dbReference>
<keyword evidence="2" id="KW-1185">Reference proteome</keyword>
<accession>A0A0M4CS78</accession>
<organism evidence="1 2">
    <name type="scientific">Corynebacterium deserti GIMN1.010</name>
    <dbReference type="NCBI Taxonomy" id="931089"/>
    <lineage>
        <taxon>Bacteria</taxon>
        <taxon>Bacillati</taxon>
        <taxon>Actinomycetota</taxon>
        <taxon>Actinomycetes</taxon>
        <taxon>Mycobacteriales</taxon>
        <taxon>Corynebacteriaceae</taxon>
        <taxon>Corynebacterium</taxon>
    </lineage>
</organism>
<evidence type="ECO:0000313" key="2">
    <source>
        <dbReference type="Proteomes" id="UP000068067"/>
    </source>
</evidence>
<dbReference type="KEGG" id="cdx:CDES_14085"/>
<dbReference type="EMBL" id="CP009220">
    <property type="protein sequence ID" value="ALC07142.1"/>
    <property type="molecule type" value="Genomic_DNA"/>
</dbReference>
<dbReference type="STRING" id="931089.CDES_14085"/>